<sequence length="105" mass="11998">MTAKKDKLVFQNQVKQCHEHCYVPKCTASSKYNGLLSLHSFPNDAELTRRRLMSIRRDRFSVTPHSKVCSLHFTPDQIIQPKTAGGRTNGTITLYSLRYRVSGTK</sequence>
<keyword evidence="3" id="KW-0862">Zinc</keyword>
<dbReference type="Proteomes" id="UP001345963">
    <property type="component" value="Unassembled WGS sequence"/>
</dbReference>
<comment type="caution">
    <text evidence="7">The sequence shown here is derived from an EMBL/GenBank/DDBJ whole genome shotgun (WGS) entry which is preliminary data.</text>
</comment>
<accession>A0ABU7C8P6</accession>
<keyword evidence="1" id="KW-0479">Metal-binding</keyword>
<evidence type="ECO:0000256" key="1">
    <source>
        <dbReference type="ARBA" id="ARBA00022723"/>
    </source>
</evidence>
<dbReference type="SMART" id="SM00980">
    <property type="entry name" value="THAP"/>
    <property type="match status" value="1"/>
</dbReference>
<dbReference type="Gene3D" id="6.20.210.20">
    <property type="entry name" value="THAP domain"/>
    <property type="match status" value="1"/>
</dbReference>
<evidence type="ECO:0000259" key="6">
    <source>
        <dbReference type="PROSITE" id="PS50950"/>
    </source>
</evidence>
<evidence type="ECO:0000313" key="8">
    <source>
        <dbReference type="Proteomes" id="UP001345963"/>
    </source>
</evidence>
<evidence type="ECO:0000313" key="7">
    <source>
        <dbReference type="EMBL" id="MED6259332.1"/>
    </source>
</evidence>
<reference evidence="7 8" key="1">
    <citation type="submission" date="2021-07" db="EMBL/GenBank/DDBJ databases">
        <authorList>
            <person name="Palmer J.M."/>
        </authorList>
    </citation>
    <scope>NUCLEOTIDE SEQUENCE [LARGE SCALE GENOMIC DNA]</scope>
    <source>
        <strain evidence="7 8">AT_MEX2019</strain>
        <tissue evidence="7">Muscle</tissue>
    </source>
</reference>
<dbReference type="InterPro" id="IPR006612">
    <property type="entry name" value="THAP_Znf"/>
</dbReference>
<evidence type="ECO:0000256" key="5">
    <source>
        <dbReference type="PROSITE-ProRule" id="PRU00309"/>
    </source>
</evidence>
<protein>
    <recommendedName>
        <fullName evidence="6">THAP-type domain-containing protein</fullName>
    </recommendedName>
</protein>
<feature type="domain" description="THAP-type" evidence="6">
    <location>
        <begin position="14"/>
        <end position="95"/>
    </location>
</feature>
<evidence type="ECO:0000256" key="4">
    <source>
        <dbReference type="ARBA" id="ARBA00023125"/>
    </source>
</evidence>
<proteinExistence type="predicted"/>
<evidence type="ECO:0000256" key="3">
    <source>
        <dbReference type="ARBA" id="ARBA00022833"/>
    </source>
</evidence>
<gene>
    <name evidence="7" type="ORF">ATANTOWER_021060</name>
</gene>
<dbReference type="PROSITE" id="PS50950">
    <property type="entry name" value="ZF_THAP"/>
    <property type="match status" value="1"/>
</dbReference>
<dbReference type="SUPFAM" id="SSF57716">
    <property type="entry name" value="Glucocorticoid receptor-like (DNA-binding domain)"/>
    <property type="match status" value="1"/>
</dbReference>
<name>A0ABU7C8P6_9TELE</name>
<dbReference type="InterPro" id="IPR038441">
    <property type="entry name" value="THAP_Znf_sf"/>
</dbReference>
<evidence type="ECO:0000256" key="2">
    <source>
        <dbReference type="ARBA" id="ARBA00022771"/>
    </source>
</evidence>
<organism evidence="7 8">
    <name type="scientific">Ataeniobius toweri</name>
    <dbReference type="NCBI Taxonomy" id="208326"/>
    <lineage>
        <taxon>Eukaryota</taxon>
        <taxon>Metazoa</taxon>
        <taxon>Chordata</taxon>
        <taxon>Craniata</taxon>
        <taxon>Vertebrata</taxon>
        <taxon>Euteleostomi</taxon>
        <taxon>Actinopterygii</taxon>
        <taxon>Neopterygii</taxon>
        <taxon>Teleostei</taxon>
        <taxon>Neoteleostei</taxon>
        <taxon>Acanthomorphata</taxon>
        <taxon>Ovalentaria</taxon>
        <taxon>Atherinomorphae</taxon>
        <taxon>Cyprinodontiformes</taxon>
        <taxon>Goodeidae</taxon>
        <taxon>Ataeniobius</taxon>
    </lineage>
</organism>
<dbReference type="Pfam" id="PF05485">
    <property type="entry name" value="THAP"/>
    <property type="match status" value="1"/>
</dbReference>
<keyword evidence="8" id="KW-1185">Reference proteome</keyword>
<keyword evidence="2 5" id="KW-0863">Zinc-finger</keyword>
<keyword evidence="4 5" id="KW-0238">DNA-binding</keyword>
<dbReference type="EMBL" id="JAHUTI010083176">
    <property type="protein sequence ID" value="MED6259332.1"/>
    <property type="molecule type" value="Genomic_DNA"/>
</dbReference>